<dbReference type="AlphaFoldDB" id="A0A4Y7RKG1"/>
<keyword evidence="2" id="KW-1185">Reference proteome</keyword>
<dbReference type="Proteomes" id="UP000297597">
    <property type="component" value="Unassembled WGS sequence"/>
</dbReference>
<dbReference type="RefSeq" id="WP_134215403.1">
    <property type="nucleotide sequence ID" value="NZ_QFFZ01000057.1"/>
</dbReference>
<reference evidence="1 2" key="1">
    <citation type="journal article" date="2018" name="Environ. Microbiol.">
        <title>Novel energy conservation strategies and behaviour of Pelotomaculum schinkii driving syntrophic propionate catabolism.</title>
        <authorList>
            <person name="Hidalgo-Ahumada C.A.P."/>
            <person name="Nobu M.K."/>
            <person name="Narihiro T."/>
            <person name="Tamaki H."/>
            <person name="Liu W.T."/>
            <person name="Kamagata Y."/>
            <person name="Stams A.J.M."/>
            <person name="Imachi H."/>
            <person name="Sousa D.Z."/>
        </authorList>
    </citation>
    <scope>NUCLEOTIDE SEQUENCE [LARGE SCALE GENOMIC DNA]</scope>
    <source>
        <strain evidence="1 2">MGP</strain>
    </source>
</reference>
<protein>
    <submittedName>
        <fullName evidence="1">Uncharacterized protein</fullName>
    </submittedName>
</protein>
<evidence type="ECO:0000313" key="1">
    <source>
        <dbReference type="EMBL" id="TEB09162.1"/>
    </source>
</evidence>
<dbReference type="OrthoDB" id="270332at2"/>
<organism evidence="1 2">
    <name type="scientific">Pelotomaculum propionicicum</name>
    <dbReference type="NCBI Taxonomy" id="258475"/>
    <lineage>
        <taxon>Bacteria</taxon>
        <taxon>Bacillati</taxon>
        <taxon>Bacillota</taxon>
        <taxon>Clostridia</taxon>
        <taxon>Eubacteriales</taxon>
        <taxon>Desulfotomaculaceae</taxon>
        <taxon>Pelotomaculum</taxon>
    </lineage>
</organism>
<evidence type="ECO:0000313" key="2">
    <source>
        <dbReference type="Proteomes" id="UP000297597"/>
    </source>
</evidence>
<dbReference type="EMBL" id="QFFZ01000057">
    <property type="protein sequence ID" value="TEB09162.1"/>
    <property type="molecule type" value="Genomic_DNA"/>
</dbReference>
<accession>A0A4Y7RKG1</accession>
<comment type="caution">
    <text evidence="1">The sequence shown here is derived from an EMBL/GenBank/DDBJ whole genome shotgun (WGS) entry which is preliminary data.</text>
</comment>
<gene>
    <name evidence="1" type="ORF">Pmgp_03337</name>
</gene>
<sequence>MGHERIGFLPKSKQWNAIVQQLSEYQPSAETTAKIADNTLTCIRKNYEQMPYDESVSKAIKFLAMLSVSANQDNQAAFLRNNGCAVDDKLSLFSLVNSAKNFITTEDGSLETNKIARDAVLQAITTYQSHHTSDQLTLFGDNNEPVWKNVGSGAAFCELARSFFAAFTDRQIKYYIERSAASEINDYATLQSFSAGISQTADAISHHAFETSKIMQSFAAGWFNKHAVTSVPADNKITDFLRISFSKMREEFRREAAKE</sequence>
<proteinExistence type="predicted"/>
<name>A0A4Y7RKG1_9FIRM</name>